<keyword evidence="1 2" id="KW-0784">Thiamine biosynthesis</keyword>
<dbReference type="NCBIfam" id="TIGR01379">
    <property type="entry name" value="thiL"/>
    <property type="match status" value="1"/>
</dbReference>
<keyword evidence="2 5" id="KW-0418">Kinase</keyword>
<feature type="binding site" evidence="2">
    <location>
        <position position="56"/>
    </location>
    <ligand>
        <name>Mg(2+)</name>
        <dbReference type="ChEBI" id="CHEBI:18420"/>
        <label>2</label>
    </ligand>
</feature>
<feature type="binding site" evidence="2">
    <location>
        <position position="63"/>
    </location>
    <ligand>
        <name>substrate</name>
    </ligand>
</feature>
<feature type="binding site" evidence="2">
    <location>
        <begin position="132"/>
        <end position="133"/>
    </location>
    <ligand>
        <name>ATP</name>
        <dbReference type="ChEBI" id="CHEBI:30616"/>
    </ligand>
</feature>
<organism evidence="5 6">
    <name type="scientific">Alistipes onderdonkii</name>
    <dbReference type="NCBI Taxonomy" id="328813"/>
    <lineage>
        <taxon>Bacteria</taxon>
        <taxon>Pseudomonadati</taxon>
        <taxon>Bacteroidota</taxon>
        <taxon>Bacteroidia</taxon>
        <taxon>Bacteroidales</taxon>
        <taxon>Rikenellaceae</taxon>
        <taxon>Alistipes</taxon>
    </lineage>
</organism>
<dbReference type="GO" id="GO:0000287">
    <property type="term" value="F:magnesium ion binding"/>
    <property type="evidence" value="ECO:0007669"/>
    <property type="project" value="UniProtKB-UniRule"/>
</dbReference>
<evidence type="ECO:0000313" key="6">
    <source>
        <dbReference type="Proteomes" id="UP000195772"/>
    </source>
</evidence>
<comment type="function">
    <text evidence="2">Catalyzes the ATP-dependent phosphorylation of thiamine-monophosphate (TMP) to form thiamine-pyrophosphate (TPP), the active form of vitamin B1.</text>
</comment>
<sequence>MEKKRRTEIAELGEFGLIDLLTKGFDPADASTLRAAGDDAAVVMPPSGEAVLCSTDALLEGIDFDLTYFPLRHLGYKAVTVAASDILAMNALPSQLMVSLGVSSKMSVEALQDLYEGIAFACREQGIDLVGGDTKASMTGLVLGLTALGHAPKEKVVSRGGAQQNDLICISGNLGAAYMGLRLLEREKRVLADVKDPEPKFAGYEYLLEKYLKPRLRKDIVEALAEEGIVPTSMIDLSDGLSSDLMQICKASKCGARIYLDRIPIARQTYALAEELNADPVVAALNGGEDHELLFTVPLALQEQVMRMGCVDVIGHITPESTGAYLVTPDGADIRLKAQGFPEKE</sequence>
<dbReference type="PANTHER" id="PTHR30270:SF0">
    <property type="entry name" value="THIAMINE-MONOPHOSPHATE KINASE"/>
    <property type="match status" value="1"/>
</dbReference>
<dbReference type="EC" id="2.7.4.16" evidence="2"/>
<dbReference type="InterPro" id="IPR016188">
    <property type="entry name" value="PurM-like_N"/>
</dbReference>
<dbReference type="InterPro" id="IPR010918">
    <property type="entry name" value="PurM-like_C_dom"/>
</dbReference>
<feature type="binding site" evidence="2">
    <location>
        <position position="236"/>
    </location>
    <ligand>
        <name>Mg(2+)</name>
        <dbReference type="ChEBI" id="CHEBI:18420"/>
        <label>3</label>
    </ligand>
</feature>
<comment type="catalytic activity">
    <reaction evidence="2">
        <text>thiamine phosphate + ATP = thiamine diphosphate + ADP</text>
        <dbReference type="Rhea" id="RHEA:15913"/>
        <dbReference type="ChEBI" id="CHEBI:30616"/>
        <dbReference type="ChEBI" id="CHEBI:37575"/>
        <dbReference type="ChEBI" id="CHEBI:58937"/>
        <dbReference type="ChEBI" id="CHEBI:456216"/>
        <dbReference type="EC" id="2.7.4.16"/>
    </reaction>
</comment>
<dbReference type="SUPFAM" id="SSF55326">
    <property type="entry name" value="PurM N-terminal domain-like"/>
    <property type="match status" value="1"/>
</dbReference>
<gene>
    <name evidence="2" type="primary">thiL</name>
    <name evidence="5" type="ORF">B5G41_11895</name>
</gene>
<protein>
    <recommendedName>
        <fullName evidence="2">Thiamine-monophosphate kinase</fullName>
        <shortName evidence="2">TMP kinase</shortName>
        <shortName evidence="2">Thiamine-phosphate kinase</shortName>
        <ecNumber evidence="2">2.7.4.16</ecNumber>
    </recommendedName>
</protein>
<feature type="binding site" evidence="2">
    <location>
        <position position="54"/>
    </location>
    <ligand>
        <name>Mg(2+)</name>
        <dbReference type="ChEBI" id="CHEBI:18420"/>
        <label>4</label>
    </ligand>
</feature>
<accession>A0A1Y3QRS2</accession>
<keyword evidence="2" id="KW-0547">Nucleotide-binding</keyword>
<dbReference type="Pfam" id="PF02769">
    <property type="entry name" value="AIRS_C"/>
    <property type="match status" value="1"/>
</dbReference>
<dbReference type="EMBL" id="NFHB01000008">
    <property type="protein sequence ID" value="OUN02371.1"/>
    <property type="molecule type" value="Genomic_DNA"/>
</dbReference>
<evidence type="ECO:0000259" key="3">
    <source>
        <dbReference type="Pfam" id="PF00586"/>
    </source>
</evidence>
<keyword evidence="2" id="KW-0460">Magnesium</keyword>
<comment type="pathway">
    <text evidence="2">Cofactor biosynthesis; thiamine diphosphate biosynthesis; thiamine diphosphate from thiamine phosphate: step 1/1.</text>
</comment>
<keyword evidence="2" id="KW-0067">ATP-binding</keyword>
<proteinExistence type="inferred from homology"/>
<feature type="domain" description="PurM-like C-terminal" evidence="4">
    <location>
        <begin position="211"/>
        <end position="286"/>
    </location>
</feature>
<dbReference type="PANTHER" id="PTHR30270">
    <property type="entry name" value="THIAMINE-MONOPHOSPHATE KINASE"/>
    <property type="match status" value="1"/>
</dbReference>
<dbReference type="AlphaFoldDB" id="A0A1Y3QRS2"/>
<dbReference type="RefSeq" id="WP_032135385.1">
    <property type="nucleotide sequence ID" value="NZ_JADNCE010000001.1"/>
</dbReference>
<dbReference type="eggNOG" id="COG0611">
    <property type="taxonomic scope" value="Bacteria"/>
</dbReference>
<feature type="binding site" evidence="2">
    <location>
        <position position="341"/>
    </location>
    <ligand>
        <name>substrate</name>
    </ligand>
</feature>
<evidence type="ECO:0000256" key="1">
    <source>
        <dbReference type="ARBA" id="ARBA00022977"/>
    </source>
</evidence>
<dbReference type="SUPFAM" id="SSF56042">
    <property type="entry name" value="PurM C-terminal domain-like"/>
    <property type="match status" value="1"/>
</dbReference>
<dbReference type="Pfam" id="PF00586">
    <property type="entry name" value="AIRS"/>
    <property type="match status" value="1"/>
</dbReference>
<dbReference type="GO" id="GO:0005524">
    <property type="term" value="F:ATP binding"/>
    <property type="evidence" value="ECO:0007669"/>
    <property type="project" value="UniProtKB-UniRule"/>
</dbReference>
<dbReference type="GO" id="GO:0009228">
    <property type="term" value="P:thiamine biosynthetic process"/>
    <property type="evidence" value="ECO:0007669"/>
    <property type="project" value="UniProtKB-KW"/>
</dbReference>
<dbReference type="Proteomes" id="UP000195772">
    <property type="component" value="Unassembled WGS sequence"/>
</dbReference>
<name>A0A1Y3QRS2_9BACT</name>
<feature type="binding site" evidence="2">
    <location>
        <position position="289"/>
    </location>
    <ligand>
        <name>substrate</name>
    </ligand>
</feature>
<reference evidence="6" key="1">
    <citation type="submission" date="2017-04" db="EMBL/GenBank/DDBJ databases">
        <title>Function of individual gut microbiota members based on whole genome sequencing of pure cultures obtained from chicken caecum.</title>
        <authorList>
            <person name="Medvecky M."/>
            <person name="Cejkova D."/>
            <person name="Polansky O."/>
            <person name="Karasova D."/>
            <person name="Kubasova T."/>
            <person name="Cizek A."/>
            <person name="Rychlik I."/>
        </authorList>
    </citation>
    <scope>NUCLEOTIDE SEQUENCE [LARGE SCALE GENOMIC DNA]</scope>
    <source>
        <strain evidence="6">An90</strain>
    </source>
</reference>
<feature type="binding site" evidence="2">
    <location>
        <position position="56"/>
    </location>
    <ligand>
        <name>Mg(2+)</name>
        <dbReference type="ChEBI" id="CHEBI:18420"/>
        <label>1</label>
    </ligand>
</feature>
<feature type="binding site" evidence="2">
    <location>
        <position position="85"/>
    </location>
    <ligand>
        <name>Mg(2+)</name>
        <dbReference type="ChEBI" id="CHEBI:18420"/>
        <label>4</label>
    </ligand>
</feature>
<feature type="binding site" evidence="2">
    <location>
        <position position="39"/>
    </location>
    <ligand>
        <name>Mg(2+)</name>
        <dbReference type="ChEBI" id="CHEBI:18420"/>
        <label>4</label>
    </ligand>
</feature>
<keyword evidence="2" id="KW-0808">Transferase</keyword>
<feature type="binding site" evidence="2">
    <location>
        <position position="239"/>
    </location>
    <ligand>
        <name>Mg(2+)</name>
        <dbReference type="ChEBI" id="CHEBI:18420"/>
        <label>5</label>
    </ligand>
</feature>
<comment type="similarity">
    <text evidence="2">Belongs to the thiamine-monophosphate kinase family.</text>
</comment>
<comment type="miscellaneous">
    <text evidence="2">Reaction mechanism of ThiL seems to utilize a direct, inline transfer of the gamma-phosphate of ATP to TMP rather than a phosphorylated enzyme intermediate.</text>
</comment>
<dbReference type="OrthoDB" id="9802811at2"/>
<feature type="binding site" evidence="2">
    <location>
        <position position="85"/>
    </location>
    <ligand>
        <name>Mg(2+)</name>
        <dbReference type="ChEBI" id="CHEBI:18420"/>
        <label>2</label>
    </ligand>
</feature>
<dbReference type="InterPro" id="IPR006283">
    <property type="entry name" value="ThiL-like"/>
</dbReference>
<dbReference type="InterPro" id="IPR036676">
    <property type="entry name" value="PurM-like_C_sf"/>
</dbReference>
<feature type="binding site" evidence="2">
    <location>
        <position position="133"/>
    </location>
    <ligand>
        <name>Mg(2+)</name>
        <dbReference type="ChEBI" id="CHEBI:18420"/>
        <label>1</label>
    </ligand>
</feature>
<feature type="binding site" evidence="2">
    <location>
        <position position="238"/>
    </location>
    <ligand>
        <name>ATP</name>
        <dbReference type="ChEBI" id="CHEBI:30616"/>
    </ligand>
</feature>
<comment type="caution">
    <text evidence="5">The sequence shown here is derived from an EMBL/GenBank/DDBJ whole genome shotgun (WGS) entry which is preliminary data.</text>
</comment>
<evidence type="ECO:0000256" key="2">
    <source>
        <dbReference type="HAMAP-Rule" id="MF_02128"/>
    </source>
</evidence>
<feature type="domain" description="PurM-like N-terminal" evidence="3">
    <location>
        <begin position="37"/>
        <end position="150"/>
    </location>
</feature>
<feature type="binding site" evidence="2">
    <location>
        <position position="39"/>
    </location>
    <ligand>
        <name>Mg(2+)</name>
        <dbReference type="ChEBI" id="CHEBI:18420"/>
        <label>3</label>
    </ligand>
</feature>
<dbReference type="PIRSF" id="PIRSF005303">
    <property type="entry name" value="Thiam_monoph_kin"/>
    <property type="match status" value="1"/>
</dbReference>
<dbReference type="HAMAP" id="MF_02128">
    <property type="entry name" value="TMP_kinase"/>
    <property type="match status" value="1"/>
</dbReference>
<feature type="binding site" evidence="2">
    <location>
        <position position="55"/>
    </location>
    <ligand>
        <name>Mg(2+)</name>
        <dbReference type="ChEBI" id="CHEBI:18420"/>
        <label>1</label>
    </ligand>
</feature>
<dbReference type="Gene3D" id="3.90.650.10">
    <property type="entry name" value="PurM-like C-terminal domain"/>
    <property type="match status" value="1"/>
</dbReference>
<dbReference type="GO" id="GO:0009030">
    <property type="term" value="F:thiamine-phosphate kinase activity"/>
    <property type="evidence" value="ECO:0007669"/>
    <property type="project" value="UniProtKB-UniRule"/>
</dbReference>
<evidence type="ECO:0000259" key="4">
    <source>
        <dbReference type="Pfam" id="PF02769"/>
    </source>
</evidence>
<dbReference type="CDD" id="cd02194">
    <property type="entry name" value="ThiL"/>
    <property type="match status" value="1"/>
</dbReference>
<feature type="binding site" evidence="2">
    <location>
        <position position="115"/>
    </location>
    <ligand>
        <name>ATP</name>
        <dbReference type="ChEBI" id="CHEBI:30616"/>
    </ligand>
</feature>
<dbReference type="Gene3D" id="3.30.1330.10">
    <property type="entry name" value="PurM-like, N-terminal domain"/>
    <property type="match status" value="1"/>
</dbReference>
<evidence type="ECO:0000313" key="5">
    <source>
        <dbReference type="EMBL" id="OUN02371.1"/>
    </source>
</evidence>
<feature type="binding site" evidence="2">
    <location>
        <position position="159"/>
    </location>
    <ligand>
        <name>ATP</name>
        <dbReference type="ChEBI" id="CHEBI:30616"/>
    </ligand>
</feature>
<keyword evidence="2" id="KW-0479">Metal-binding</keyword>
<feature type="binding site" evidence="2">
    <location>
        <position position="85"/>
    </location>
    <ligand>
        <name>Mg(2+)</name>
        <dbReference type="ChEBI" id="CHEBI:18420"/>
        <label>3</label>
    </ligand>
</feature>
<dbReference type="InterPro" id="IPR036921">
    <property type="entry name" value="PurM-like_N_sf"/>
</dbReference>
<dbReference type="GO" id="GO:0009229">
    <property type="term" value="P:thiamine diphosphate biosynthetic process"/>
    <property type="evidence" value="ECO:0007669"/>
    <property type="project" value="UniProtKB-UniRule"/>
</dbReference>
<dbReference type="UniPathway" id="UPA00060">
    <property type="reaction ID" value="UER00142"/>
</dbReference>